<dbReference type="InterPro" id="IPR018062">
    <property type="entry name" value="HTH_AraC-typ_CS"/>
</dbReference>
<dbReference type="AlphaFoldDB" id="A0AAU9CLK8"/>
<dbReference type="EMBL" id="AP025314">
    <property type="protein sequence ID" value="BDD07742.1"/>
    <property type="molecule type" value="Genomic_DNA"/>
</dbReference>
<dbReference type="GO" id="GO:0003700">
    <property type="term" value="F:DNA-binding transcription factor activity"/>
    <property type="evidence" value="ECO:0007669"/>
    <property type="project" value="InterPro"/>
</dbReference>
<protein>
    <recommendedName>
        <fullName evidence="6">HTH araC/xylS-type domain-containing protein</fullName>
    </recommendedName>
</protein>
<dbReference type="InterPro" id="IPR020449">
    <property type="entry name" value="Tscrpt_reg_AraC-type_HTH"/>
</dbReference>
<dbReference type="PANTHER" id="PTHR43280:SF2">
    <property type="entry name" value="HTH-TYPE TRANSCRIPTIONAL REGULATOR EXSA"/>
    <property type="match status" value="1"/>
</dbReference>
<dbReference type="InterPro" id="IPR013783">
    <property type="entry name" value="Ig-like_fold"/>
</dbReference>
<feature type="domain" description="HTH araC/xylS-type" evidence="6">
    <location>
        <begin position="715"/>
        <end position="814"/>
    </location>
</feature>
<dbReference type="Gene3D" id="2.60.40.10">
    <property type="entry name" value="Immunoglobulins"/>
    <property type="match status" value="1"/>
</dbReference>
<keyword evidence="5" id="KW-0812">Transmembrane</keyword>
<organism evidence="7 8">
    <name type="scientific">Fulvitalea axinellae</name>
    <dbReference type="NCBI Taxonomy" id="1182444"/>
    <lineage>
        <taxon>Bacteria</taxon>
        <taxon>Pseudomonadati</taxon>
        <taxon>Bacteroidota</taxon>
        <taxon>Cytophagia</taxon>
        <taxon>Cytophagales</taxon>
        <taxon>Persicobacteraceae</taxon>
        <taxon>Fulvitalea</taxon>
    </lineage>
</organism>
<dbReference type="Gene3D" id="1.10.10.60">
    <property type="entry name" value="Homeodomain-like"/>
    <property type="match status" value="2"/>
</dbReference>
<evidence type="ECO:0000256" key="3">
    <source>
        <dbReference type="ARBA" id="ARBA00023163"/>
    </source>
</evidence>
<keyword evidence="5" id="KW-0472">Membrane</keyword>
<dbReference type="InterPro" id="IPR018060">
    <property type="entry name" value="HTH_AraC"/>
</dbReference>
<sequence length="827" mass="91671">MRIRLILCVILFLSGFAPVSLFGQLRYISEEEGLPSNQVLDLLQDSQGYLWIATSDGVSRFDGVKHQAFLSGRPVQGLAEASGKMMLMTERGLYSVALESGALDSLTQQESIKSPNARFVLDKGFEGKAVALDTVKGTWAFAKVEALDSCRTKALRGRSGRFARDASGGWLADGKGSLLHFDNAGNLLETVSLKGKGVINDIEAGLGRVWLATGWQGVWEYRTETGRWKQLLPKRYLSYFSRRVERLMLDDSGCLWVGTASRGVFVYEVPRYEGTYLVSAEAKNGESYINSICEDKYGNVWAGSSGGGLKKIDKANGKLIDIPGFAPNVDALETVGDTLWVGGRLGTLGRLLITGNTFRPIAKNFFEGEGLYQVKADALGTVWVTTVRGLYRHNAERDEFEFVRPGHRFDFFPGKPFVSVYGNLVIMGEDTIRQNDTYISFVGGVSKGELLLGTSNGLGELNLKSGRVRFLDGSEAPKEVVSVVRTEGPSIWVGTRQDLYRLDTDDKAYFRYTFTDSFDGRCFNPKTGTRGADGTLWFGTNGGVLKISEDTSVAVSGRKYRLDSEILAEGRRIEARLKLLSFRRQEQNLYRYRLAGVDSAWKEARGFAVTAVYDSLRTGEYTFEAQAWDGEGFGKSDKISYTFKVKGGGDSMALIVGGCVLLLLSALGGYRMVWAGQKKKEREKTKAQTNPTSQEQTEKPVAQEEESAADEDFVHRIDEILEKELDNAEFSLNDLYKALNVSKSHCYRIVKQCTDMSPNEYVRNYRLDRAAQMLNQGKLNVNEVAYATGYNSPSYFSKCFKDKFGISPSSYLRNLEAEGAGESPRIS</sequence>
<dbReference type="InterPro" id="IPR015943">
    <property type="entry name" value="WD40/YVTN_repeat-like_dom_sf"/>
</dbReference>
<dbReference type="PANTHER" id="PTHR43280">
    <property type="entry name" value="ARAC-FAMILY TRANSCRIPTIONAL REGULATOR"/>
    <property type="match status" value="1"/>
</dbReference>
<dbReference type="Proteomes" id="UP001348817">
    <property type="component" value="Chromosome"/>
</dbReference>
<keyword evidence="5" id="KW-1133">Transmembrane helix</keyword>
<dbReference type="Pfam" id="PF07494">
    <property type="entry name" value="Reg_prop"/>
    <property type="match status" value="2"/>
</dbReference>
<dbReference type="Pfam" id="PF12833">
    <property type="entry name" value="HTH_18"/>
    <property type="match status" value="1"/>
</dbReference>
<reference evidence="7 8" key="1">
    <citation type="submission" date="2021-12" db="EMBL/GenBank/DDBJ databases">
        <title>Genome sequencing of bacteria with rrn-lacking chromosome and rrn-plasmid.</title>
        <authorList>
            <person name="Anda M."/>
            <person name="Iwasaki W."/>
        </authorList>
    </citation>
    <scope>NUCLEOTIDE SEQUENCE [LARGE SCALE GENOMIC DNA]</scope>
    <source>
        <strain evidence="7 8">DSM 100852</strain>
    </source>
</reference>
<dbReference type="SMART" id="SM00342">
    <property type="entry name" value="HTH_ARAC"/>
    <property type="match status" value="1"/>
</dbReference>
<dbReference type="Gene3D" id="2.130.10.10">
    <property type="entry name" value="YVTN repeat-like/Quinoprotein amine dehydrogenase"/>
    <property type="match status" value="3"/>
</dbReference>
<accession>A0AAU9CLK8</accession>
<dbReference type="InterPro" id="IPR011123">
    <property type="entry name" value="Y_Y_Y"/>
</dbReference>
<feature type="transmembrane region" description="Helical" evidence="5">
    <location>
        <begin position="652"/>
        <end position="674"/>
    </location>
</feature>
<proteinExistence type="predicted"/>
<evidence type="ECO:0000313" key="8">
    <source>
        <dbReference type="Proteomes" id="UP001348817"/>
    </source>
</evidence>
<evidence type="ECO:0000256" key="5">
    <source>
        <dbReference type="SAM" id="Phobius"/>
    </source>
</evidence>
<dbReference type="SUPFAM" id="SSF63829">
    <property type="entry name" value="Calcium-dependent phosphotriesterase"/>
    <property type="match status" value="2"/>
</dbReference>
<evidence type="ECO:0000256" key="4">
    <source>
        <dbReference type="SAM" id="MobiDB-lite"/>
    </source>
</evidence>
<name>A0AAU9CLK8_9BACT</name>
<evidence type="ECO:0000256" key="1">
    <source>
        <dbReference type="ARBA" id="ARBA00023015"/>
    </source>
</evidence>
<dbReference type="PROSITE" id="PS01124">
    <property type="entry name" value="HTH_ARAC_FAMILY_2"/>
    <property type="match status" value="1"/>
</dbReference>
<gene>
    <name evidence="7" type="ORF">FUAX_01740</name>
</gene>
<feature type="region of interest" description="Disordered" evidence="4">
    <location>
        <begin position="680"/>
        <end position="709"/>
    </location>
</feature>
<evidence type="ECO:0000256" key="2">
    <source>
        <dbReference type="ARBA" id="ARBA00023125"/>
    </source>
</evidence>
<keyword evidence="1" id="KW-0805">Transcription regulation</keyword>
<keyword evidence="3" id="KW-0804">Transcription</keyword>
<dbReference type="Pfam" id="PF07495">
    <property type="entry name" value="Y_Y_Y"/>
    <property type="match status" value="1"/>
</dbReference>
<dbReference type="GO" id="GO:0043565">
    <property type="term" value="F:sequence-specific DNA binding"/>
    <property type="evidence" value="ECO:0007669"/>
    <property type="project" value="InterPro"/>
</dbReference>
<keyword evidence="2" id="KW-0238">DNA-binding</keyword>
<evidence type="ECO:0000259" key="6">
    <source>
        <dbReference type="PROSITE" id="PS01124"/>
    </source>
</evidence>
<dbReference type="KEGG" id="fax:FUAX_01740"/>
<dbReference type="PROSITE" id="PS00041">
    <property type="entry name" value="HTH_ARAC_FAMILY_1"/>
    <property type="match status" value="1"/>
</dbReference>
<keyword evidence="8" id="KW-1185">Reference proteome</keyword>
<dbReference type="InterPro" id="IPR011110">
    <property type="entry name" value="Reg_prop"/>
</dbReference>
<evidence type="ECO:0000313" key="7">
    <source>
        <dbReference type="EMBL" id="BDD07742.1"/>
    </source>
</evidence>
<dbReference type="InterPro" id="IPR009057">
    <property type="entry name" value="Homeodomain-like_sf"/>
</dbReference>
<dbReference type="PRINTS" id="PR00032">
    <property type="entry name" value="HTHARAC"/>
</dbReference>
<dbReference type="RefSeq" id="WP_338393050.1">
    <property type="nucleotide sequence ID" value="NZ_AP025314.1"/>
</dbReference>
<dbReference type="SUPFAM" id="SSF46689">
    <property type="entry name" value="Homeodomain-like"/>
    <property type="match status" value="1"/>
</dbReference>